<dbReference type="Proteomes" id="UP000281594">
    <property type="component" value="Unassembled WGS sequence"/>
</dbReference>
<evidence type="ECO:0000313" key="2">
    <source>
        <dbReference type="EMBL" id="RLV80605.1"/>
    </source>
</evidence>
<dbReference type="InterPro" id="IPR036513">
    <property type="entry name" value="STAS_dom_sf"/>
</dbReference>
<reference evidence="2 3" key="1">
    <citation type="journal article" date="2018" name="J. Biol. Chem.">
        <title>Discovery of the actinoplanic acid pathway in Streptomyces rapamycinicus reveals a genetically conserved synergism with rapamycin.</title>
        <authorList>
            <person name="Mrak P."/>
            <person name="Krastel P."/>
            <person name="Pivk Lukancic P."/>
            <person name="Tao J."/>
            <person name="Pistorius D."/>
            <person name="Moore C.M."/>
        </authorList>
    </citation>
    <scope>NUCLEOTIDE SEQUENCE [LARGE SCALE GENOMIC DNA]</scope>
    <source>
        <strain evidence="2 3">NRRL 5491</strain>
    </source>
</reference>
<protein>
    <recommendedName>
        <fullName evidence="1">STAS domain-containing protein</fullName>
    </recommendedName>
</protein>
<dbReference type="EMBL" id="QYCY01000001">
    <property type="protein sequence ID" value="RLV80605.1"/>
    <property type="molecule type" value="Genomic_DNA"/>
</dbReference>
<dbReference type="Pfam" id="PF13466">
    <property type="entry name" value="STAS_2"/>
    <property type="match status" value="1"/>
</dbReference>
<organism evidence="2 3">
    <name type="scientific">Streptomyces rapamycinicus (strain ATCC 29253 / DSM 41530 / NRRL 5491 / AYB-994)</name>
    <name type="common">Streptomyces hygroscopicus (strain ATCC 29253)</name>
    <dbReference type="NCBI Taxonomy" id="1343740"/>
    <lineage>
        <taxon>Bacteria</taxon>
        <taxon>Bacillati</taxon>
        <taxon>Actinomycetota</taxon>
        <taxon>Actinomycetes</taxon>
        <taxon>Kitasatosporales</taxon>
        <taxon>Streptomycetaceae</taxon>
        <taxon>Streptomyces</taxon>
        <taxon>Streptomyces violaceusniger group</taxon>
    </lineage>
</organism>
<accession>A0A0A0NH55</accession>
<dbReference type="STRING" id="1343740.M271_24070"/>
<dbReference type="GO" id="GO:0043856">
    <property type="term" value="F:anti-sigma factor antagonist activity"/>
    <property type="evidence" value="ECO:0007669"/>
    <property type="project" value="TreeGrafter"/>
</dbReference>
<dbReference type="eggNOG" id="COG1366">
    <property type="taxonomic scope" value="Bacteria"/>
</dbReference>
<dbReference type="AlphaFoldDB" id="A0A0A0NH55"/>
<evidence type="ECO:0000313" key="3">
    <source>
        <dbReference type="Proteomes" id="UP000281594"/>
    </source>
</evidence>
<dbReference type="Gene3D" id="3.30.750.24">
    <property type="entry name" value="STAS domain"/>
    <property type="match status" value="1"/>
</dbReference>
<name>A0A0A0NH55_STRRN</name>
<evidence type="ECO:0000259" key="1">
    <source>
        <dbReference type="PROSITE" id="PS50801"/>
    </source>
</evidence>
<dbReference type="CDD" id="cd07043">
    <property type="entry name" value="STAS_anti-anti-sigma_factors"/>
    <property type="match status" value="1"/>
</dbReference>
<dbReference type="PANTHER" id="PTHR33495">
    <property type="entry name" value="ANTI-SIGMA FACTOR ANTAGONIST TM_1081-RELATED-RELATED"/>
    <property type="match status" value="1"/>
</dbReference>
<dbReference type="InterPro" id="IPR058548">
    <property type="entry name" value="MlaB-like_STAS"/>
</dbReference>
<dbReference type="HOGENOM" id="CLU_1915948_0_0_11"/>
<proteinExistence type="predicted"/>
<dbReference type="SUPFAM" id="SSF52091">
    <property type="entry name" value="SpoIIaa-like"/>
    <property type="match status" value="1"/>
</dbReference>
<dbReference type="KEGG" id="src:M271_24070"/>
<dbReference type="InterPro" id="IPR002645">
    <property type="entry name" value="STAS_dom"/>
</dbReference>
<comment type="caution">
    <text evidence="2">The sequence shown here is derived from an EMBL/GenBank/DDBJ whole genome shotgun (WGS) entry which is preliminary data.</text>
</comment>
<sequence>MFGHPYLILRGARGVTEEAMESFVSGSSDPRLTIKPTRPADGDTLTLAVAGELDVHSVSALCDTAVAYVESGVRRLCLDMTEVTFCDNGSLYMLLGLQHALHTANGDLTVTAISNPVERALTTHGLNDLLRL</sequence>
<gene>
    <name evidence="2" type="ORF">D3C57_119510</name>
</gene>
<dbReference type="PROSITE" id="PS50801">
    <property type="entry name" value="STAS"/>
    <property type="match status" value="1"/>
</dbReference>
<feature type="domain" description="STAS" evidence="1">
    <location>
        <begin position="34"/>
        <end position="132"/>
    </location>
</feature>